<proteinExistence type="predicted"/>
<keyword evidence="1" id="KW-0378">Hydrolase</keyword>
<keyword evidence="2" id="KW-1185">Reference proteome</keyword>
<reference evidence="1 2" key="1">
    <citation type="journal article" date="2021" name="Nat. Commun.">
        <title>Genetic determinants of endophytism in the Arabidopsis root mycobiome.</title>
        <authorList>
            <person name="Mesny F."/>
            <person name="Miyauchi S."/>
            <person name="Thiergart T."/>
            <person name="Pickel B."/>
            <person name="Atanasova L."/>
            <person name="Karlsson M."/>
            <person name="Huettel B."/>
            <person name="Barry K.W."/>
            <person name="Haridas S."/>
            <person name="Chen C."/>
            <person name="Bauer D."/>
            <person name="Andreopoulos W."/>
            <person name="Pangilinan J."/>
            <person name="LaButti K."/>
            <person name="Riley R."/>
            <person name="Lipzen A."/>
            <person name="Clum A."/>
            <person name="Drula E."/>
            <person name="Henrissat B."/>
            <person name="Kohler A."/>
            <person name="Grigoriev I.V."/>
            <person name="Martin F.M."/>
            <person name="Hacquard S."/>
        </authorList>
    </citation>
    <scope>NUCLEOTIDE SEQUENCE [LARGE SCALE GENOMIC DNA]</scope>
    <source>
        <strain evidence="1 2">MPI-SDFR-AT-0079</strain>
    </source>
</reference>
<accession>A0ACB7PJK2</accession>
<dbReference type="Proteomes" id="UP000724584">
    <property type="component" value="Unassembled WGS sequence"/>
</dbReference>
<gene>
    <name evidence="1" type="ORF">F5144DRAFT_560868</name>
</gene>
<dbReference type="EMBL" id="JAGIZQ010000002">
    <property type="protein sequence ID" value="KAH6640566.1"/>
    <property type="molecule type" value="Genomic_DNA"/>
</dbReference>
<comment type="caution">
    <text evidence="1">The sequence shown here is derived from an EMBL/GenBank/DDBJ whole genome shotgun (WGS) entry which is preliminary data.</text>
</comment>
<evidence type="ECO:0000313" key="2">
    <source>
        <dbReference type="Proteomes" id="UP000724584"/>
    </source>
</evidence>
<protein>
    <submittedName>
        <fullName evidence="1">Glycoside hydrolase family 81 protein</fullName>
    </submittedName>
</protein>
<organism evidence="1 2">
    <name type="scientific">Chaetomium tenue</name>
    <dbReference type="NCBI Taxonomy" id="1854479"/>
    <lineage>
        <taxon>Eukaryota</taxon>
        <taxon>Fungi</taxon>
        <taxon>Dikarya</taxon>
        <taxon>Ascomycota</taxon>
        <taxon>Pezizomycotina</taxon>
        <taxon>Sordariomycetes</taxon>
        <taxon>Sordariomycetidae</taxon>
        <taxon>Sordariales</taxon>
        <taxon>Chaetomiaceae</taxon>
        <taxon>Chaetomium</taxon>
    </lineage>
</organism>
<sequence>MERIWRLLFALLTALQFTTSVASPVYLAQQTPPHAALTKSVTIPGPHPTPNAPNAIHRDARSTSTPLPRPKRNWNDPPSREVLTSPAKVITSVGPSGTAQVLASKKTPATGFIPSILDTVGHVTSVPLLTKPIPKPTSLLAAVSVVVSLKISPSISVKMTARDIFADPISTDAPPGNIGRKQDHPVPRLGIQGKGPFETNKFYGNFHRGNQTSPTYLHPYSVAWVRGQGASGSWGLAVSHVEAHQRVYGQASPVTGAVSYFINPIGIHSVCLSAKELGSDTVLTSEGLTDFSIQVALRPTAQADPAVQFPLVQGVSFITAIYNGANPVLQTGVFFRTVTRMTTDPKPGITKYKLQLEDGATWLVYARHTQGDPLDLEVVNNGLAQAKGPFYGTIQVAKDPGDGEKVYDQACGAYPVGVQLSGSVDGAKGTYHFTFKKAGMTDTALAMFALPHHQSSFDDATRGKLTDLKLQTTTKGIATAILADCWTMGEPNLPTNIGFLPWSPQAGSVSAISNATRQVIHNIAQQEVSQNIIQQLDENSMYFSGKALAKFASLILSIQELLGDQGLAQAGLTQLKVAFSRFAQNAQKYPLVYESGWGGVVSSATYVTGDPYVDFGNTMYNDHHFHWGYFIYTAAVIGHLDPSWINDNKAYVNMLVRDVANPSTQDQYFPLWRCFDWFHGHSWAHGLSDTLDGNDQESSSEDTMHAYALKMWGSITGDKNLEARGNLMLSIQARSMQAYYLYTSSNTVQPSTFIGNKVAGILFENKIDHTTYFGNRTEDIQGIHMLPLLPHTPLVRTPAFVREEWDTYFSGGREGAITGGWKGVVWGNYATVDPRGAYAFFAGEGFDPAWLDGGASLTWYLCYSAALGGL</sequence>
<evidence type="ECO:0000313" key="1">
    <source>
        <dbReference type="EMBL" id="KAH6640566.1"/>
    </source>
</evidence>
<name>A0ACB7PJK2_9PEZI</name>